<dbReference type="Proteomes" id="UP000198145">
    <property type="component" value="Unassembled WGS sequence"/>
</dbReference>
<dbReference type="eggNOG" id="COG3522">
    <property type="taxonomic scope" value="Bacteria"/>
</dbReference>
<dbReference type="InterPro" id="IPR010263">
    <property type="entry name" value="T6SS_TssK"/>
</dbReference>
<dbReference type="PANTHER" id="PTHR35566">
    <property type="entry name" value="BLR3599 PROTEIN"/>
    <property type="match status" value="1"/>
</dbReference>
<evidence type="ECO:0000313" key="1">
    <source>
        <dbReference type="EMBL" id="OWP49769.1"/>
    </source>
</evidence>
<comment type="caution">
    <text evidence="1">The sequence shown here is derived from an EMBL/GenBank/DDBJ whole genome shotgun (WGS) entry which is preliminary data.</text>
</comment>
<accession>A0A246F7Z4</accession>
<evidence type="ECO:0000313" key="2">
    <source>
        <dbReference type="Proteomes" id="UP000198145"/>
    </source>
</evidence>
<dbReference type="PANTHER" id="PTHR35566:SF1">
    <property type="entry name" value="TYPE VI SECRETION SYSTEM BASEPLATE COMPONENT TSSK1"/>
    <property type="match status" value="1"/>
</dbReference>
<proteinExistence type="predicted"/>
<organism evidence="1 2">
    <name type="scientific">Pseudomonas nitroreducens</name>
    <dbReference type="NCBI Taxonomy" id="46680"/>
    <lineage>
        <taxon>Bacteria</taxon>
        <taxon>Pseudomonadati</taxon>
        <taxon>Pseudomonadota</taxon>
        <taxon>Gammaproteobacteria</taxon>
        <taxon>Pseudomonadales</taxon>
        <taxon>Pseudomonadaceae</taxon>
        <taxon>Pseudomonas</taxon>
    </lineage>
</organism>
<reference evidence="1 2" key="1">
    <citation type="submission" date="2017-06" db="EMBL/GenBank/DDBJ databases">
        <title>Draft genome of Pseudomonas nitroreducens DF05.</title>
        <authorList>
            <person name="Iyer R."/>
        </authorList>
    </citation>
    <scope>NUCLEOTIDE SEQUENCE [LARGE SCALE GENOMIC DNA]</scope>
    <source>
        <strain evidence="1 2">DF05</strain>
    </source>
</reference>
<dbReference type="RefSeq" id="WP_088418353.1">
    <property type="nucleotide sequence ID" value="NZ_NJBA01000005.1"/>
</dbReference>
<sequence>MKIDRPLWAAGALLSPQQFQQQARWEAWTNECVARMSWVHPWGVLAAQFDQDALRLGKLKAVLLRVRLPDGTLIDSDKADRLPPAMDLGRLADESVAVATLLLALPLEQANGGNCLMNEGKPSQPIRYRQDWRDVQDLYGDDTQSMAVLENVLSLRLDSDENAEYLTCPVARVMRDGQGVWTLDDKFVPPLLSFDAQPQLVEQLDNLMTQLAAKRSRLMGMRRESNQRMADFAVADVSLFWLLNALNSYQPVLADLLAHPGRHPELVYQELIKLAGGLLTFSLEHDIAAIPGYRHEQLEMVFPPLFRLISTLLEASLPSRVIALDLEKPSAHRWQVALHDGRLREVDGADFYLSVRSSLPAAQIQSQFPRLCKAGAPDDVDHLINVALDGVPLLPLSHVPAAVPVRLGNQYFALDLGHAKGRAMLSSGFCAFYVPGTLGDVQLDLFAVLRS</sequence>
<name>A0A246F7Z4_PSENT</name>
<protein>
    <submittedName>
        <fullName evidence="1">Type VI secretion system-associated protein</fullName>
    </submittedName>
</protein>
<gene>
    <name evidence="1" type="ORF">CEG18_15115</name>
</gene>
<dbReference type="AlphaFoldDB" id="A0A246F7Z4"/>
<dbReference type="NCBIfam" id="TIGR03353">
    <property type="entry name" value="VI_chp_4"/>
    <property type="match status" value="1"/>
</dbReference>
<dbReference type="Pfam" id="PF05936">
    <property type="entry name" value="T6SS_VasE"/>
    <property type="match status" value="1"/>
</dbReference>
<dbReference type="EMBL" id="NJBA01000005">
    <property type="protein sequence ID" value="OWP49769.1"/>
    <property type="molecule type" value="Genomic_DNA"/>
</dbReference>